<evidence type="ECO:0000259" key="8">
    <source>
        <dbReference type="Pfam" id="PF02470"/>
    </source>
</evidence>
<evidence type="ECO:0000256" key="2">
    <source>
        <dbReference type="ARBA" id="ARBA00022475"/>
    </source>
</evidence>
<evidence type="ECO:0000313" key="9">
    <source>
        <dbReference type="EMBL" id="SHO80718.1"/>
    </source>
</evidence>
<keyword evidence="6 7" id="KW-0472">Membrane</keyword>
<keyword evidence="3" id="KW-0997">Cell inner membrane</keyword>
<dbReference type="EMBL" id="FRYL01000017">
    <property type="protein sequence ID" value="SHO80718.1"/>
    <property type="molecule type" value="Genomic_DNA"/>
</dbReference>
<sequence length="539" mass="61759">MKKPIIKRNFGLRLLTSIWIVPIIAFLISISLLYQHFSEKGKNIKIYFESSSGLKVKSKVRYRNVDIGEVTKILLDDDSDGVVVLVEMNKGTKKYLNNKTQFWIVKPKVDSNGISGLETLISGAYIGLYTQKDNSFKKVFQGLNEPYITRTNGVYYTLTTNKSHINVTPDSPVFYKNIEVGTISKVELNDDMSMNITILIESKYTKYINISSKFWIKSAVDINFENSNFNINLAPLGDILKGGLEFSTNFKIEDIKIPKDYRFTLYQSRSASLNKKLGVGGNYIKKFIMEFDDKMSHINQYASIKFNDYIVGEVTNIDFNYDIKDKKIKTRLDTTIDTSAFYDKNIRYKSGFDNLKDAVKSGLRARVDSENPITNTIFIDLDFVKNDKNRTIIAETNNNFIFPTYRQKESEMMKNLNIMMNKFKNLPIEELLISTTKLIDNSNKPIKNLLVEFRNSASLLNKILAQKDTKRLPYSLNKTMKELDKLIISIRKITDGDGEKSILASKFSDMLKQLTEASISMNKFATKLNKKPNSLIFGD</sequence>
<feature type="transmembrane region" description="Helical" evidence="7">
    <location>
        <begin position="12"/>
        <end position="34"/>
    </location>
</feature>
<evidence type="ECO:0000256" key="4">
    <source>
        <dbReference type="ARBA" id="ARBA00022692"/>
    </source>
</evidence>
<feature type="domain" description="Mce/MlaD" evidence="8">
    <location>
        <begin position="41"/>
        <end position="128"/>
    </location>
</feature>
<keyword evidence="4 7" id="KW-0812">Transmembrane</keyword>
<reference evidence="9" key="1">
    <citation type="submission" date="2016-10" db="EMBL/GenBank/DDBJ databases">
        <authorList>
            <person name="de Groot N.N."/>
        </authorList>
    </citation>
    <scope>NUCLEOTIDE SEQUENCE</scope>
</reference>
<keyword evidence="5 7" id="KW-1133">Transmembrane helix</keyword>
<gene>
    <name evidence="9" type="ORF">MNB_SV-15-1317</name>
</gene>
<comment type="subcellular location">
    <subcellularLocation>
        <location evidence="1">Cell inner membrane</location>
    </subcellularLocation>
</comment>
<evidence type="ECO:0000256" key="5">
    <source>
        <dbReference type="ARBA" id="ARBA00022989"/>
    </source>
</evidence>
<protein>
    <submittedName>
        <fullName evidence="9">Paraquat-inducible protein B</fullName>
    </submittedName>
</protein>
<organism evidence="9">
    <name type="scientific">hydrothermal vent metagenome</name>
    <dbReference type="NCBI Taxonomy" id="652676"/>
    <lineage>
        <taxon>unclassified sequences</taxon>
        <taxon>metagenomes</taxon>
        <taxon>ecological metagenomes</taxon>
    </lineage>
</organism>
<evidence type="ECO:0000256" key="6">
    <source>
        <dbReference type="ARBA" id="ARBA00023136"/>
    </source>
</evidence>
<proteinExistence type="predicted"/>
<feature type="domain" description="Mce/MlaD" evidence="8">
    <location>
        <begin position="153"/>
        <end position="217"/>
    </location>
</feature>
<accession>A0A1W1EIL4</accession>
<evidence type="ECO:0000256" key="7">
    <source>
        <dbReference type="SAM" id="Phobius"/>
    </source>
</evidence>
<dbReference type="InterPro" id="IPR051800">
    <property type="entry name" value="PqiA-PqiB_transport"/>
</dbReference>
<keyword evidence="2" id="KW-1003">Cell membrane</keyword>
<dbReference type="PANTHER" id="PTHR30462">
    <property type="entry name" value="INTERMEMBRANE TRANSPORT PROTEIN PQIB-RELATED"/>
    <property type="match status" value="1"/>
</dbReference>
<dbReference type="InterPro" id="IPR003399">
    <property type="entry name" value="Mce/MlaD"/>
</dbReference>
<dbReference type="PANTHER" id="PTHR30462:SF0">
    <property type="entry name" value="INTERMEMBRANE TRANSPORT PROTEIN YEBT"/>
    <property type="match status" value="1"/>
</dbReference>
<evidence type="ECO:0000256" key="3">
    <source>
        <dbReference type="ARBA" id="ARBA00022519"/>
    </source>
</evidence>
<dbReference type="GO" id="GO:0005886">
    <property type="term" value="C:plasma membrane"/>
    <property type="evidence" value="ECO:0007669"/>
    <property type="project" value="UniProtKB-SubCell"/>
</dbReference>
<dbReference type="AlphaFoldDB" id="A0A1W1EIL4"/>
<dbReference type="Pfam" id="PF02470">
    <property type="entry name" value="MlaD"/>
    <property type="match status" value="2"/>
</dbReference>
<name>A0A1W1EIL4_9ZZZZ</name>
<evidence type="ECO:0000256" key="1">
    <source>
        <dbReference type="ARBA" id="ARBA00004533"/>
    </source>
</evidence>